<name>A0ABS4IN51_9BACL</name>
<sequence length="93" mass="10663">MSMTSAKKKRSKLAREGKRNPEQQRLTWNGLNPVAKTTPTLKERVIRETRKHKHKWNPNRIHGDDSISIFTDFRGSEYRPLPSLAAVPASLQA</sequence>
<dbReference type="RefSeq" id="WP_209969773.1">
    <property type="nucleotide sequence ID" value="NZ_JAGGLB010000002.1"/>
</dbReference>
<evidence type="ECO:0000256" key="1">
    <source>
        <dbReference type="SAM" id="MobiDB-lite"/>
    </source>
</evidence>
<dbReference type="EMBL" id="JAGGLB010000002">
    <property type="protein sequence ID" value="MBP1988997.1"/>
    <property type="molecule type" value="Genomic_DNA"/>
</dbReference>
<evidence type="ECO:0000313" key="3">
    <source>
        <dbReference type="Proteomes" id="UP001519287"/>
    </source>
</evidence>
<keyword evidence="3" id="KW-1185">Reference proteome</keyword>
<feature type="compositionally biased region" description="Basic and acidic residues" evidence="1">
    <location>
        <begin position="13"/>
        <end position="22"/>
    </location>
</feature>
<proteinExistence type="predicted"/>
<protein>
    <submittedName>
        <fullName evidence="2">Uncharacterized protein</fullName>
    </submittedName>
</protein>
<dbReference type="Proteomes" id="UP001519287">
    <property type="component" value="Unassembled WGS sequence"/>
</dbReference>
<organism evidence="2 3">
    <name type="scientific">Paenibacillus eucommiae</name>
    <dbReference type="NCBI Taxonomy" id="1355755"/>
    <lineage>
        <taxon>Bacteria</taxon>
        <taxon>Bacillati</taxon>
        <taxon>Bacillota</taxon>
        <taxon>Bacilli</taxon>
        <taxon>Bacillales</taxon>
        <taxon>Paenibacillaceae</taxon>
        <taxon>Paenibacillus</taxon>
    </lineage>
</organism>
<feature type="compositionally biased region" description="Basic residues" evidence="1">
    <location>
        <begin position="1"/>
        <end position="12"/>
    </location>
</feature>
<reference evidence="2 3" key="1">
    <citation type="submission" date="2021-03" db="EMBL/GenBank/DDBJ databases">
        <title>Genomic Encyclopedia of Type Strains, Phase IV (KMG-IV): sequencing the most valuable type-strain genomes for metagenomic binning, comparative biology and taxonomic classification.</title>
        <authorList>
            <person name="Goeker M."/>
        </authorList>
    </citation>
    <scope>NUCLEOTIDE SEQUENCE [LARGE SCALE GENOMIC DNA]</scope>
    <source>
        <strain evidence="2 3">DSM 26048</strain>
    </source>
</reference>
<feature type="region of interest" description="Disordered" evidence="1">
    <location>
        <begin position="1"/>
        <end position="27"/>
    </location>
</feature>
<gene>
    <name evidence="2" type="ORF">J2Z66_000592</name>
</gene>
<comment type="caution">
    <text evidence="2">The sequence shown here is derived from an EMBL/GenBank/DDBJ whole genome shotgun (WGS) entry which is preliminary data.</text>
</comment>
<evidence type="ECO:0000313" key="2">
    <source>
        <dbReference type="EMBL" id="MBP1988997.1"/>
    </source>
</evidence>
<accession>A0ABS4IN51</accession>